<gene>
    <name evidence="2" type="ORF">ASPVEDRAFT_85365</name>
</gene>
<accession>A0A1L9PQY4</accession>
<protein>
    <submittedName>
        <fullName evidence="2">Uncharacterized protein</fullName>
    </submittedName>
</protein>
<keyword evidence="1" id="KW-0175">Coiled coil</keyword>
<dbReference type="AlphaFoldDB" id="A0A1L9PQY4"/>
<keyword evidence="3" id="KW-1185">Reference proteome</keyword>
<organism evidence="2 3">
    <name type="scientific">Aspergillus versicolor CBS 583.65</name>
    <dbReference type="NCBI Taxonomy" id="1036611"/>
    <lineage>
        <taxon>Eukaryota</taxon>
        <taxon>Fungi</taxon>
        <taxon>Dikarya</taxon>
        <taxon>Ascomycota</taxon>
        <taxon>Pezizomycotina</taxon>
        <taxon>Eurotiomycetes</taxon>
        <taxon>Eurotiomycetidae</taxon>
        <taxon>Eurotiales</taxon>
        <taxon>Aspergillaceae</taxon>
        <taxon>Aspergillus</taxon>
        <taxon>Aspergillus subgen. Nidulantes</taxon>
    </lineage>
</organism>
<sequence>MTQRDIPFHIIAGSVDLESRKTPTEKAAEEVQVVRYPKYERQIRFRATQKMSIKHFSDIARYLDQCGMTLYVINCGYHTDKREWQVLIIFGKEGFTDEACQPIRNEVLSRFVDGSPEIDLPVKGPGDFPKRLILPWIGADKFTNMTKLASWEGQPYLYFKDGEKDAHEFREFGQRVCEVIQFGSVVKYFFKLFPPERTFRQDLTLERALEKIKLPSLNERTETQNIKWDETMAEAQKMLDQLDRNREERKARSSLFYQ</sequence>
<dbReference type="EMBL" id="KV878131">
    <property type="protein sequence ID" value="OJJ03944.1"/>
    <property type="molecule type" value="Genomic_DNA"/>
</dbReference>
<proteinExistence type="predicted"/>
<evidence type="ECO:0000256" key="1">
    <source>
        <dbReference type="SAM" id="Coils"/>
    </source>
</evidence>
<dbReference type="GeneID" id="63733196"/>
<evidence type="ECO:0000313" key="3">
    <source>
        <dbReference type="Proteomes" id="UP000184073"/>
    </source>
</evidence>
<dbReference type="OrthoDB" id="4517758at2759"/>
<reference evidence="3" key="1">
    <citation type="journal article" date="2017" name="Genome Biol.">
        <title>Comparative genomics reveals high biological diversity and specific adaptations in the industrially and medically important fungal genus Aspergillus.</title>
        <authorList>
            <person name="de Vries R.P."/>
            <person name="Riley R."/>
            <person name="Wiebenga A."/>
            <person name="Aguilar-Osorio G."/>
            <person name="Amillis S."/>
            <person name="Uchima C.A."/>
            <person name="Anderluh G."/>
            <person name="Asadollahi M."/>
            <person name="Askin M."/>
            <person name="Barry K."/>
            <person name="Battaglia E."/>
            <person name="Bayram O."/>
            <person name="Benocci T."/>
            <person name="Braus-Stromeyer S.A."/>
            <person name="Caldana C."/>
            <person name="Canovas D."/>
            <person name="Cerqueira G.C."/>
            <person name="Chen F."/>
            <person name="Chen W."/>
            <person name="Choi C."/>
            <person name="Clum A."/>
            <person name="Dos Santos R.A."/>
            <person name="Damasio A.R."/>
            <person name="Diallinas G."/>
            <person name="Emri T."/>
            <person name="Fekete E."/>
            <person name="Flipphi M."/>
            <person name="Freyberg S."/>
            <person name="Gallo A."/>
            <person name="Gournas C."/>
            <person name="Habgood R."/>
            <person name="Hainaut M."/>
            <person name="Harispe M.L."/>
            <person name="Henrissat B."/>
            <person name="Hilden K.S."/>
            <person name="Hope R."/>
            <person name="Hossain A."/>
            <person name="Karabika E."/>
            <person name="Karaffa L."/>
            <person name="Karanyi Z."/>
            <person name="Krasevec N."/>
            <person name="Kuo A."/>
            <person name="Kusch H."/>
            <person name="LaButti K."/>
            <person name="Lagendijk E.L."/>
            <person name="Lapidus A."/>
            <person name="Levasseur A."/>
            <person name="Lindquist E."/>
            <person name="Lipzen A."/>
            <person name="Logrieco A.F."/>
            <person name="MacCabe A."/>
            <person name="Maekelae M.R."/>
            <person name="Malavazi I."/>
            <person name="Melin P."/>
            <person name="Meyer V."/>
            <person name="Mielnichuk N."/>
            <person name="Miskei M."/>
            <person name="Molnar A.P."/>
            <person name="Mule G."/>
            <person name="Ngan C.Y."/>
            <person name="Orejas M."/>
            <person name="Orosz E."/>
            <person name="Ouedraogo J.P."/>
            <person name="Overkamp K.M."/>
            <person name="Park H.-S."/>
            <person name="Perrone G."/>
            <person name="Piumi F."/>
            <person name="Punt P.J."/>
            <person name="Ram A.F."/>
            <person name="Ramon A."/>
            <person name="Rauscher S."/>
            <person name="Record E."/>
            <person name="Riano-Pachon D.M."/>
            <person name="Robert V."/>
            <person name="Roehrig J."/>
            <person name="Ruller R."/>
            <person name="Salamov A."/>
            <person name="Salih N.S."/>
            <person name="Samson R.A."/>
            <person name="Sandor E."/>
            <person name="Sanguinetti M."/>
            <person name="Schuetze T."/>
            <person name="Sepcic K."/>
            <person name="Shelest E."/>
            <person name="Sherlock G."/>
            <person name="Sophianopoulou V."/>
            <person name="Squina F.M."/>
            <person name="Sun H."/>
            <person name="Susca A."/>
            <person name="Todd R.B."/>
            <person name="Tsang A."/>
            <person name="Unkles S.E."/>
            <person name="van de Wiele N."/>
            <person name="van Rossen-Uffink D."/>
            <person name="Oliveira J.V."/>
            <person name="Vesth T.C."/>
            <person name="Visser J."/>
            <person name="Yu J.-H."/>
            <person name="Zhou M."/>
            <person name="Andersen M.R."/>
            <person name="Archer D.B."/>
            <person name="Baker S.E."/>
            <person name="Benoit I."/>
            <person name="Brakhage A.A."/>
            <person name="Braus G.H."/>
            <person name="Fischer R."/>
            <person name="Frisvad J.C."/>
            <person name="Goldman G.H."/>
            <person name="Houbraken J."/>
            <person name="Oakley B."/>
            <person name="Pocsi I."/>
            <person name="Scazzocchio C."/>
            <person name="Seiboth B."/>
            <person name="vanKuyk P.A."/>
            <person name="Wortman J."/>
            <person name="Dyer P.S."/>
            <person name="Grigoriev I.V."/>
        </authorList>
    </citation>
    <scope>NUCLEOTIDE SEQUENCE [LARGE SCALE GENOMIC DNA]</scope>
    <source>
        <strain evidence="3">CBS 583.65</strain>
    </source>
</reference>
<dbReference type="RefSeq" id="XP_040669706.1">
    <property type="nucleotide sequence ID" value="XM_040817685.1"/>
</dbReference>
<name>A0A1L9PQY4_ASPVE</name>
<dbReference type="Proteomes" id="UP000184073">
    <property type="component" value="Unassembled WGS sequence"/>
</dbReference>
<dbReference type="VEuPathDB" id="FungiDB:ASPVEDRAFT_85365"/>
<feature type="coiled-coil region" evidence="1">
    <location>
        <begin position="225"/>
        <end position="252"/>
    </location>
</feature>
<evidence type="ECO:0000313" key="2">
    <source>
        <dbReference type="EMBL" id="OJJ03944.1"/>
    </source>
</evidence>